<proteinExistence type="predicted"/>
<dbReference type="Proteomes" id="UP000001202">
    <property type="component" value="Chromosome"/>
</dbReference>
<evidence type="ECO:0000313" key="1">
    <source>
        <dbReference type="EMBL" id="ACD70604.1"/>
    </source>
</evidence>
<dbReference type="RefSeq" id="WP_010881625.1">
    <property type="nucleotide sequence ID" value="NC_010741.1"/>
</dbReference>
<evidence type="ECO:0000313" key="2">
    <source>
        <dbReference type="Proteomes" id="UP000001202"/>
    </source>
</evidence>
<dbReference type="PATRIC" id="fig|455434.6.peg.182"/>
<dbReference type="GeneID" id="93875967"/>
<organism evidence="1 2">
    <name type="scientific">Treponema pallidum subsp. pallidum (strain SS14)</name>
    <dbReference type="NCBI Taxonomy" id="455434"/>
    <lineage>
        <taxon>Bacteria</taxon>
        <taxon>Pseudomonadati</taxon>
        <taxon>Spirochaetota</taxon>
        <taxon>Spirochaetia</taxon>
        <taxon>Spirochaetales</taxon>
        <taxon>Treponemataceae</taxon>
        <taxon>Treponema</taxon>
    </lineage>
</organism>
<accession>A0A0H3BJY7</accession>
<protein>
    <submittedName>
        <fullName evidence="1">Uncharacterized protein</fullName>
    </submittedName>
</protein>
<dbReference type="KEGG" id="tpp:TPASS_0178"/>
<reference evidence="1 2" key="1">
    <citation type="journal article" date="2008" name="BMC Microbiol.">
        <title>Complete genome sequence of Treponema pallidum ssp. pallidum strain SS14 determined with oligonucleotide arrays.</title>
        <authorList>
            <person name="Matejkova P."/>
            <person name="Strouhal M."/>
            <person name="Smajs D."/>
            <person name="Norris S.J."/>
            <person name="Palzkill T."/>
            <person name="Petrosino J.F."/>
            <person name="Sodergren E."/>
            <person name="Norton J.E."/>
            <person name="Singh J."/>
            <person name="Richmond T.A."/>
            <person name="Molla M.N."/>
            <person name="Albert T.J."/>
            <person name="Weinstock G.M."/>
        </authorList>
    </citation>
    <scope>NUCLEOTIDE SEQUENCE [LARGE SCALE GENOMIC DNA]</scope>
    <source>
        <strain evidence="1 2">SS14</strain>
    </source>
</reference>
<dbReference type="EMBL" id="CP000805">
    <property type="protein sequence ID" value="ACD70604.1"/>
    <property type="molecule type" value="Genomic_DNA"/>
</dbReference>
<dbReference type="AlphaFoldDB" id="A0A0H3BJY7"/>
<sequence length="308" mass="34684">MGLIARASRIRRSSGVSCEYYRLELQFVQLVESLGIPRAGFLFLTEERMFDLRFPFGIDTTTFYRMRVPTSLLSPGLPAEQWTTLFRQELTELQGYFSSHLFSTLRALHLYPFSAGSVRVYLVLFDTRTDVEEGALAADLHGDASGEERVRSFILAVQARFSFIEASRPVYPRQPELAPSCSQLEFALNNQRMANLFTISINQSALPPAVLQEELSMVRRCCALSNQLLTLVGNDNLASCVASRELRVVVFSSFPVDPELYLNQLTRGVSAYFVNHAENSLLITSSGTTRAQTDVLRFLQYETGETCR</sequence>
<name>A0A0H3BJY7_TREPS</name>
<gene>
    <name evidence="1" type="ordered locus">TPASS_0178</name>
</gene>